<reference evidence="5 6" key="2">
    <citation type="submission" date="2009-02" db="EMBL/GenBank/DDBJ databases">
        <title>Draft genome sequence of Clostridium methylpentosum (DSM 5476).</title>
        <authorList>
            <person name="Sudarsanam P."/>
            <person name="Ley R."/>
            <person name="Guruge J."/>
            <person name="Turnbaugh P.J."/>
            <person name="Mahowald M."/>
            <person name="Liep D."/>
            <person name="Gordon J."/>
        </authorList>
    </citation>
    <scope>NUCLEOTIDE SEQUENCE [LARGE SCALE GENOMIC DNA]</scope>
    <source>
        <strain evidence="5 6">DSM 5476</strain>
    </source>
</reference>
<dbReference type="AlphaFoldDB" id="C0EGR0"/>
<dbReference type="SUPFAM" id="SSF48208">
    <property type="entry name" value="Six-hairpin glycosidases"/>
    <property type="match status" value="1"/>
</dbReference>
<dbReference type="Pfam" id="PF17390">
    <property type="entry name" value="Bac_rhamnosid_C"/>
    <property type="match status" value="1"/>
</dbReference>
<feature type="chain" id="PRO_5002897420" evidence="2">
    <location>
        <begin position="30"/>
        <end position="1124"/>
    </location>
</feature>
<feature type="domain" description="Alpha-L-rhamnosidase C-terminal" evidence="4">
    <location>
        <begin position="758"/>
        <end position="830"/>
    </location>
</feature>
<dbReference type="GO" id="GO:0005975">
    <property type="term" value="P:carbohydrate metabolic process"/>
    <property type="evidence" value="ECO:0007669"/>
    <property type="project" value="InterPro"/>
</dbReference>
<protein>
    <submittedName>
        <fullName evidence="5">Sortase B cell surface sorting signal</fullName>
    </submittedName>
</protein>
<dbReference type="InterPro" id="IPR008928">
    <property type="entry name" value="6-hairpin_glycosidase_sf"/>
</dbReference>
<dbReference type="Proteomes" id="UP000003340">
    <property type="component" value="Unassembled WGS sequence"/>
</dbReference>
<feature type="signal peptide" evidence="2">
    <location>
        <begin position="1"/>
        <end position="29"/>
    </location>
</feature>
<dbReference type="Pfam" id="PF17389">
    <property type="entry name" value="Bac_rhamnosid6H"/>
    <property type="match status" value="1"/>
</dbReference>
<evidence type="ECO:0000256" key="2">
    <source>
        <dbReference type="SAM" id="SignalP"/>
    </source>
</evidence>
<feature type="transmembrane region" description="Helical" evidence="1">
    <location>
        <begin position="1100"/>
        <end position="1119"/>
    </location>
</feature>
<dbReference type="eggNOG" id="COG1196">
    <property type="taxonomic scope" value="Bacteria"/>
</dbReference>
<dbReference type="Pfam" id="PF07554">
    <property type="entry name" value="FIVAR"/>
    <property type="match status" value="2"/>
</dbReference>
<dbReference type="Gene3D" id="1.20.1270.90">
    <property type="entry name" value="AF1782-like"/>
    <property type="match status" value="1"/>
</dbReference>
<dbReference type="InterPro" id="IPR035396">
    <property type="entry name" value="Bac_rhamnosid6H"/>
</dbReference>
<keyword evidence="1" id="KW-0812">Transmembrane</keyword>
<evidence type="ECO:0000313" key="6">
    <source>
        <dbReference type="Proteomes" id="UP000003340"/>
    </source>
</evidence>
<keyword evidence="6" id="KW-1185">Reference proteome</keyword>
<dbReference type="PANTHER" id="PTHR34987:SF2">
    <property type="entry name" value="B, PUTATIVE (AFU_ORTHOLOGUE AFUA_7G05040)-RELATED"/>
    <property type="match status" value="1"/>
</dbReference>
<organism evidence="5 6">
    <name type="scientific">[Clostridium] methylpentosum DSM 5476</name>
    <dbReference type="NCBI Taxonomy" id="537013"/>
    <lineage>
        <taxon>Bacteria</taxon>
        <taxon>Bacillati</taxon>
        <taxon>Bacillota</taxon>
        <taxon>Clostridia</taxon>
        <taxon>Eubacteriales</taxon>
        <taxon>Oscillospiraceae</taxon>
        <taxon>Oscillospiraceae incertae sedis</taxon>
    </lineage>
</organism>
<comment type="caution">
    <text evidence="5">The sequence shown here is derived from an EMBL/GenBank/DDBJ whole genome shotgun (WGS) entry which is preliminary data.</text>
</comment>
<proteinExistence type="predicted"/>
<name>C0EGR0_9FIRM</name>
<dbReference type="Gene3D" id="2.60.420.10">
    <property type="entry name" value="Maltose phosphorylase, domain 3"/>
    <property type="match status" value="1"/>
</dbReference>
<dbReference type="InterPro" id="IPR035398">
    <property type="entry name" value="Bac_rhamnosid_C"/>
</dbReference>
<dbReference type="Gene3D" id="1.50.10.10">
    <property type="match status" value="1"/>
</dbReference>
<evidence type="ECO:0000259" key="3">
    <source>
        <dbReference type="Pfam" id="PF17389"/>
    </source>
</evidence>
<evidence type="ECO:0000259" key="4">
    <source>
        <dbReference type="Pfam" id="PF17390"/>
    </source>
</evidence>
<dbReference type="SUPFAM" id="SSF49785">
    <property type="entry name" value="Galactose-binding domain-like"/>
    <property type="match status" value="1"/>
</dbReference>
<accession>C0EGR0</accession>
<keyword evidence="2" id="KW-0732">Signal</keyword>
<dbReference type="PANTHER" id="PTHR34987">
    <property type="entry name" value="C, PUTATIVE (AFU_ORTHOLOGUE AFUA_3G02880)-RELATED"/>
    <property type="match status" value="1"/>
</dbReference>
<dbReference type="InterPro" id="IPR008979">
    <property type="entry name" value="Galactose-bd-like_sf"/>
</dbReference>
<keyword evidence="1" id="KW-0472">Membrane</keyword>
<dbReference type="Gene3D" id="2.60.120.260">
    <property type="entry name" value="Galactose-binding domain-like"/>
    <property type="match status" value="1"/>
</dbReference>
<feature type="domain" description="Alpha-L-rhamnosidase six-hairpin glycosidase" evidence="3">
    <location>
        <begin position="397"/>
        <end position="668"/>
    </location>
</feature>
<dbReference type="HOGENOM" id="CLU_279883_0_0_9"/>
<dbReference type="EMBL" id="ACEC01000108">
    <property type="protein sequence ID" value="EEG29333.1"/>
    <property type="molecule type" value="Genomic_DNA"/>
</dbReference>
<dbReference type="InterPro" id="IPR012341">
    <property type="entry name" value="6hp_glycosidase-like_sf"/>
</dbReference>
<sequence>MRKKVGRALAGVLASAMLTSCLLNIQAGAVQETADPAWGTANWVWDANSLDESGLASQPDTWMNFRRDFTLKSLPDKAEIKIAVDAKYWLYVNGEEVVWEGGLKRGPNAEDTYYDVVDIAPYLHEGENSIAIQTWYWGNTGGHHNCSGSGGLIVSTDLVDVTNNTVIETGDGRWWSIKNPASLSDTKGTSWLVAEYSTVYDATKEVDWINPNYEPSKEKGWSIARNIGEDGADPGYAGDGPWNDLVERNIPQWKDYGRKSLDFEAIEGYPSGEGQKYQAKLPYNAQMVPYIVLGEGTESEKSIVMYSDTFNRSSERITYITKDGAQEFEGKNWINGDYLYFEVPVGVELKEVGFRETGYAVEAGENTDFLGYFNSVVDESDPAVSSFTGGHTWSADEVSTDNNFYDELWKKAVRTLYVTMRDQYMDCPDRERGQYIGDAINEMEEAFYSLGTSVNALSEKAIRNICDWQFEYEKNGRTYYGMSNVRPGMLGQEINIQSLGTALGAWNLYQFTGGVDVPIDCYQELYNYLTNYDMVTEGDYAGTVKPRTLDDLYWSNLADWCDWGNNQDVAIATTAWWYISATSVRKIADIPGVNATQEQKAWMDERIASVENSFGKFWNEDLKAYATPWSTTTWGSAKELEDGSHLVDDRVNALAVAYGLVPEEHYDEMRDLFMGTDTAPAYRNASIYMEKYVIQALYLMGYDKDAMERIQSRHMSSVNKLDSTMPEFFPGDPLERIGTKNHGWSGGSMIAMSRYATGVEPTAPGYAEWHVVPQIGNFTDIDTRVPSEIGNIDVKLQNQDGMVTMQVTSPGNHAEFWVPLVEGQSAVQTSGTASYQGIRQAYGKSYAVFSTSEAGTFTFTTGVSDKDILKQVIAYAQSEAVQEEYSHVIADVQASFSTALKYAVSVDEDQYARQNEIDDAWKALMKEIHKLGFVAGDKTTLAQLIEISAEYQAEIDLYIPDTADEFVAALDVARNTLADGNALQQDVERAESDLLQAMINLRYRADKSVLEQVLSKASSIDLSAYTTESIATFNQAFADAQAIYADINAEQEAADCAAAALQGAIDNLQFVTDQQTQKEPNVQGDTNVTEIKGNAKTGDYSSISFVTVLLSLAGVGFALSKKRR</sequence>
<gene>
    <name evidence="5" type="ORF">CLOSTMETH_03053</name>
</gene>
<reference evidence="5 6" key="1">
    <citation type="submission" date="2009-01" db="EMBL/GenBank/DDBJ databases">
        <authorList>
            <person name="Fulton L."/>
            <person name="Clifton S."/>
            <person name="Fulton B."/>
            <person name="Xu J."/>
            <person name="Minx P."/>
            <person name="Pepin K.H."/>
            <person name="Johnson M."/>
            <person name="Bhonagiri V."/>
            <person name="Nash W.E."/>
            <person name="Mardis E.R."/>
            <person name="Wilson R.K."/>
        </authorList>
    </citation>
    <scope>NUCLEOTIDE SEQUENCE [LARGE SCALE GENOMIC DNA]</scope>
    <source>
        <strain evidence="5 6">DSM 5476</strain>
    </source>
</reference>
<evidence type="ECO:0000256" key="1">
    <source>
        <dbReference type="SAM" id="Phobius"/>
    </source>
</evidence>
<dbReference type="STRING" id="537013.CLOSTMETH_03053"/>
<dbReference type="PROSITE" id="PS51257">
    <property type="entry name" value="PROKAR_LIPOPROTEIN"/>
    <property type="match status" value="1"/>
</dbReference>
<keyword evidence="1" id="KW-1133">Transmembrane helix</keyword>
<evidence type="ECO:0000313" key="5">
    <source>
        <dbReference type="EMBL" id="EEG29333.1"/>
    </source>
</evidence>
<dbReference type="eggNOG" id="COG3408">
    <property type="taxonomic scope" value="Bacteria"/>
</dbReference>